<protein>
    <submittedName>
        <fullName evidence="2">Uncharacterized protein</fullName>
    </submittedName>
</protein>
<evidence type="ECO:0000313" key="2">
    <source>
        <dbReference type="EMBL" id="KXH66221.1"/>
    </source>
</evidence>
<evidence type="ECO:0000313" key="3">
    <source>
        <dbReference type="Proteomes" id="UP000070121"/>
    </source>
</evidence>
<keyword evidence="3" id="KW-1185">Reference proteome</keyword>
<proteinExistence type="predicted"/>
<evidence type="ECO:0000256" key="1">
    <source>
        <dbReference type="SAM" id="MobiDB-lite"/>
    </source>
</evidence>
<feature type="compositionally biased region" description="Polar residues" evidence="1">
    <location>
        <begin position="70"/>
        <end position="82"/>
    </location>
</feature>
<organism evidence="2 3">
    <name type="scientific">Colletotrichum salicis</name>
    <dbReference type="NCBI Taxonomy" id="1209931"/>
    <lineage>
        <taxon>Eukaryota</taxon>
        <taxon>Fungi</taxon>
        <taxon>Dikarya</taxon>
        <taxon>Ascomycota</taxon>
        <taxon>Pezizomycotina</taxon>
        <taxon>Sordariomycetes</taxon>
        <taxon>Hypocreomycetidae</taxon>
        <taxon>Glomerellales</taxon>
        <taxon>Glomerellaceae</taxon>
        <taxon>Colletotrichum</taxon>
        <taxon>Colletotrichum acutatum species complex</taxon>
    </lineage>
</organism>
<gene>
    <name evidence="2" type="ORF">CSAL01_12315</name>
</gene>
<accession>A0A135V0S5</accession>
<dbReference type="Proteomes" id="UP000070121">
    <property type="component" value="Unassembled WGS sequence"/>
</dbReference>
<dbReference type="EMBL" id="JFFI01000726">
    <property type="protein sequence ID" value="KXH66221.1"/>
    <property type="molecule type" value="Genomic_DNA"/>
</dbReference>
<sequence>MTEMMQCSLALAPYMGTSPGAFSSKLDARTKLNRLQKTKARGGEGKGRRWMAGLWMDEHLAPSSLKHQEQNQGKARQGPTTQHRLRRQQERSKRRAPLAGWLAGVGAGDGQHTLGCARYGHGCRVLVTRW</sequence>
<reference evidence="2 3" key="1">
    <citation type="submission" date="2014-02" db="EMBL/GenBank/DDBJ databases">
        <title>The genome sequence of Colletotrichum salicis CBS 607.94.</title>
        <authorList>
            <person name="Baroncelli R."/>
            <person name="Thon M.R."/>
        </authorList>
    </citation>
    <scope>NUCLEOTIDE SEQUENCE [LARGE SCALE GENOMIC DNA]</scope>
    <source>
        <strain evidence="2 3">CBS 607.94</strain>
    </source>
</reference>
<comment type="caution">
    <text evidence="2">The sequence shown here is derived from an EMBL/GenBank/DDBJ whole genome shotgun (WGS) entry which is preliminary data.</text>
</comment>
<name>A0A135V0S5_9PEZI</name>
<dbReference type="AlphaFoldDB" id="A0A135V0S5"/>
<feature type="region of interest" description="Disordered" evidence="1">
    <location>
        <begin position="61"/>
        <end position="98"/>
    </location>
</feature>